<dbReference type="STRING" id="1122247.GCA_000379865_03343"/>
<protein>
    <recommendedName>
        <fullName evidence="3">3,4-dihydroxy-2-butanone-4-phosphate synthase</fullName>
        <ecNumber evidence="3">4.1.99.12</ecNumber>
    </recommendedName>
</protein>
<dbReference type="InterPro" id="IPR000422">
    <property type="entry name" value="DHBP_synthase_RibB"/>
</dbReference>
<keyword evidence="4" id="KW-0686">Riboflavin biosynthesis</keyword>
<dbReference type="EC" id="4.1.99.12" evidence="3"/>
<dbReference type="eggNOG" id="COG0108">
    <property type="taxonomic scope" value="Bacteria"/>
</dbReference>
<dbReference type="Gene3D" id="3.90.870.10">
    <property type="entry name" value="DHBP synthase"/>
    <property type="match status" value="1"/>
</dbReference>
<reference evidence="6 7" key="1">
    <citation type="journal article" date="2012" name="J. Bacteriol.">
        <title>Genome sequence of Mycobacterium hassiacum DSM 44199, a rare source of heat-stable mycobacterial proteins.</title>
        <authorList>
            <person name="Tiago I."/>
            <person name="Maranha A."/>
            <person name="Mendes V."/>
            <person name="Alarico S."/>
            <person name="Moynihan P.J."/>
            <person name="Clarke A.J."/>
            <person name="Macedo-Ribeiro S."/>
            <person name="Pereira P.J."/>
            <person name="Empadinhas N."/>
        </authorList>
    </citation>
    <scope>NUCLEOTIDE SEQUENCE [LARGE SCALE GENOMIC DNA]</scope>
    <source>
        <strain evidence="7">DSM 44199 / CIP 105218 / JCM 12690 / 3849</strain>
    </source>
</reference>
<dbReference type="PATRIC" id="fig|1122247.3.peg.648"/>
<evidence type="ECO:0000256" key="3">
    <source>
        <dbReference type="ARBA" id="ARBA00012153"/>
    </source>
</evidence>
<dbReference type="PANTHER" id="PTHR21327:SF18">
    <property type="entry name" value="3,4-DIHYDROXY-2-BUTANONE 4-PHOSPHATE SYNTHASE"/>
    <property type="match status" value="1"/>
</dbReference>
<dbReference type="Proteomes" id="UP000006265">
    <property type="component" value="Unassembled WGS sequence"/>
</dbReference>
<dbReference type="InterPro" id="IPR017945">
    <property type="entry name" value="DHBP_synth_RibB-like_a/b_dom"/>
</dbReference>
<accession>K5BCL3</accession>
<dbReference type="SUPFAM" id="SSF55821">
    <property type="entry name" value="YrdC/RibB"/>
    <property type="match status" value="1"/>
</dbReference>
<dbReference type="GO" id="GO:0008686">
    <property type="term" value="F:3,4-dihydroxy-2-butanone-4-phosphate synthase activity"/>
    <property type="evidence" value="ECO:0007669"/>
    <property type="project" value="UniProtKB-EC"/>
</dbReference>
<evidence type="ECO:0000256" key="5">
    <source>
        <dbReference type="ARBA" id="ARBA00022723"/>
    </source>
</evidence>
<organism evidence="6 7">
    <name type="scientific">Mycolicibacterium hassiacum (strain DSM 44199 / CIP 105218 / JCM 12690 / 3849)</name>
    <name type="common">Mycobacterium hassiacum</name>
    <dbReference type="NCBI Taxonomy" id="1122247"/>
    <lineage>
        <taxon>Bacteria</taxon>
        <taxon>Bacillati</taxon>
        <taxon>Actinomycetota</taxon>
        <taxon>Actinomycetes</taxon>
        <taxon>Mycobacteriales</taxon>
        <taxon>Mycobacteriaceae</taxon>
        <taxon>Mycolicibacterium</taxon>
    </lineage>
</organism>
<comment type="function">
    <text evidence="1">Catalyzes the conversion of D-ribulose 5-phosphate to formate and 3,4-dihydroxy-2-butanone 4-phosphate.</text>
</comment>
<name>K5BCL3_MYCHD</name>
<keyword evidence="7" id="KW-1185">Reference proteome</keyword>
<evidence type="ECO:0000313" key="6">
    <source>
        <dbReference type="EMBL" id="EKF25300.1"/>
    </source>
</evidence>
<dbReference type="GO" id="GO:0009231">
    <property type="term" value="P:riboflavin biosynthetic process"/>
    <property type="evidence" value="ECO:0007669"/>
    <property type="project" value="UniProtKB-UniPathway"/>
</dbReference>
<comment type="pathway">
    <text evidence="2">Cofactor biosynthesis; riboflavin biosynthesis; 2-hydroxy-3-oxobutyl phosphate from D-ribulose 5-phosphate: step 1/1.</text>
</comment>
<comment type="caution">
    <text evidence="6">The sequence shown here is derived from an EMBL/GenBank/DDBJ whole genome shotgun (WGS) entry which is preliminary data.</text>
</comment>
<proteinExistence type="predicted"/>
<dbReference type="GO" id="GO:0005829">
    <property type="term" value="C:cytosol"/>
    <property type="evidence" value="ECO:0007669"/>
    <property type="project" value="TreeGrafter"/>
</dbReference>
<keyword evidence="5" id="KW-0479">Metal-binding</keyword>
<gene>
    <name evidence="6" type="ORF">C731_0674</name>
</gene>
<evidence type="ECO:0000256" key="4">
    <source>
        <dbReference type="ARBA" id="ARBA00022619"/>
    </source>
</evidence>
<evidence type="ECO:0000256" key="2">
    <source>
        <dbReference type="ARBA" id="ARBA00004904"/>
    </source>
</evidence>
<dbReference type="UniPathway" id="UPA00275">
    <property type="reaction ID" value="UER00399"/>
</dbReference>
<sequence length="163" mass="16846">MCVPAESLTTQLAAFLVKHTSGIITATIDDSIAARLAFPLLSPDFTREAGRFCVAVDGKSSSTGISAHDRAVTIRKMADASSTPADFNRPGHVIPVLTGGIFAITRWCRYDAAAAASKEAGLSGVVASAGLVHGVSTTTPEHVSEFGRLHDVPIAAACDALPE</sequence>
<evidence type="ECO:0000313" key="7">
    <source>
        <dbReference type="Proteomes" id="UP000006265"/>
    </source>
</evidence>
<dbReference type="PANTHER" id="PTHR21327">
    <property type="entry name" value="GTP CYCLOHYDROLASE II-RELATED"/>
    <property type="match status" value="1"/>
</dbReference>
<dbReference type="EMBL" id="AMRA01000018">
    <property type="protein sequence ID" value="EKF25300.1"/>
    <property type="molecule type" value="Genomic_DNA"/>
</dbReference>
<dbReference type="AlphaFoldDB" id="K5BCL3"/>
<dbReference type="Pfam" id="PF00926">
    <property type="entry name" value="DHBP_synthase"/>
    <property type="match status" value="1"/>
</dbReference>
<evidence type="ECO:0000256" key="1">
    <source>
        <dbReference type="ARBA" id="ARBA00002284"/>
    </source>
</evidence>
<dbReference type="GO" id="GO:0046872">
    <property type="term" value="F:metal ion binding"/>
    <property type="evidence" value="ECO:0007669"/>
    <property type="project" value="UniProtKB-KW"/>
</dbReference>